<evidence type="ECO:0000256" key="7">
    <source>
        <dbReference type="ARBA" id="ARBA00022737"/>
    </source>
</evidence>
<dbReference type="EMBL" id="JBBWWQ010000005">
    <property type="protein sequence ID" value="KAK8947390.1"/>
    <property type="molecule type" value="Genomic_DNA"/>
</dbReference>
<feature type="transmembrane region" description="Helical" evidence="10">
    <location>
        <begin position="60"/>
        <end position="84"/>
    </location>
</feature>
<dbReference type="InterPro" id="IPR004316">
    <property type="entry name" value="SWEET_rpt"/>
</dbReference>
<comment type="similarity">
    <text evidence="2">Belongs to the SWEET sugar transporter family.</text>
</comment>
<accession>A0AAP0BS31</accession>
<evidence type="ECO:0000256" key="10">
    <source>
        <dbReference type="SAM" id="Phobius"/>
    </source>
</evidence>
<evidence type="ECO:0000256" key="4">
    <source>
        <dbReference type="ARBA" id="ARBA00022475"/>
    </source>
</evidence>
<dbReference type="FunFam" id="1.20.1280.290:FF:000001">
    <property type="entry name" value="Bidirectional sugar transporter SWEET"/>
    <property type="match status" value="1"/>
</dbReference>
<feature type="transmembrane region" description="Helical" evidence="10">
    <location>
        <begin position="96"/>
        <end position="118"/>
    </location>
</feature>
<keyword evidence="5 11" id="KW-0762">Sugar transport</keyword>
<comment type="subcellular location">
    <subcellularLocation>
        <location evidence="1">Cell membrane</location>
        <topology evidence="1">Multi-pass membrane protein</topology>
    </subcellularLocation>
</comment>
<organism evidence="11 12">
    <name type="scientific">Platanthera zijinensis</name>
    <dbReference type="NCBI Taxonomy" id="2320716"/>
    <lineage>
        <taxon>Eukaryota</taxon>
        <taxon>Viridiplantae</taxon>
        <taxon>Streptophyta</taxon>
        <taxon>Embryophyta</taxon>
        <taxon>Tracheophyta</taxon>
        <taxon>Spermatophyta</taxon>
        <taxon>Magnoliopsida</taxon>
        <taxon>Liliopsida</taxon>
        <taxon>Asparagales</taxon>
        <taxon>Orchidaceae</taxon>
        <taxon>Orchidoideae</taxon>
        <taxon>Orchideae</taxon>
        <taxon>Orchidinae</taxon>
        <taxon>Platanthera</taxon>
    </lineage>
</organism>
<evidence type="ECO:0000256" key="8">
    <source>
        <dbReference type="ARBA" id="ARBA00022989"/>
    </source>
</evidence>
<evidence type="ECO:0000313" key="11">
    <source>
        <dbReference type="EMBL" id="KAK8947390.1"/>
    </source>
</evidence>
<sequence>MFRCPREGNIISLMVYLAPLPTFYTIYKKKSTEQFQSFPYVIALFSSMLWVYYACVKSNALLLLIINFIGCVIEIGYIIMYLIYAPRTAKLLTARTVVFLNIAMFGLILACTLLLSHGQQRTDILGLICASFSACVFVAPLSIMVIKQINQKTLFNATLNEHK</sequence>
<keyword evidence="7" id="KW-0677">Repeat</keyword>
<dbReference type="PANTHER" id="PTHR10791:SF22">
    <property type="entry name" value="BIDIRECTIONAL SUGAR TRANSPORTER SWEET11"/>
    <property type="match status" value="1"/>
</dbReference>
<dbReference type="PANTHER" id="PTHR10791">
    <property type="entry name" value="RAG1-ACTIVATING PROTEIN 1"/>
    <property type="match status" value="1"/>
</dbReference>
<evidence type="ECO:0000256" key="5">
    <source>
        <dbReference type="ARBA" id="ARBA00022597"/>
    </source>
</evidence>
<reference evidence="11 12" key="1">
    <citation type="journal article" date="2022" name="Nat. Plants">
        <title>Genomes of leafy and leafless Platanthera orchids illuminate the evolution of mycoheterotrophy.</title>
        <authorList>
            <person name="Li M.H."/>
            <person name="Liu K.W."/>
            <person name="Li Z."/>
            <person name="Lu H.C."/>
            <person name="Ye Q.L."/>
            <person name="Zhang D."/>
            <person name="Wang J.Y."/>
            <person name="Li Y.F."/>
            <person name="Zhong Z.M."/>
            <person name="Liu X."/>
            <person name="Yu X."/>
            <person name="Liu D.K."/>
            <person name="Tu X.D."/>
            <person name="Liu B."/>
            <person name="Hao Y."/>
            <person name="Liao X.Y."/>
            <person name="Jiang Y.T."/>
            <person name="Sun W.H."/>
            <person name="Chen J."/>
            <person name="Chen Y.Q."/>
            <person name="Ai Y."/>
            <person name="Zhai J.W."/>
            <person name="Wu S.S."/>
            <person name="Zhou Z."/>
            <person name="Hsiao Y.Y."/>
            <person name="Wu W.L."/>
            <person name="Chen Y.Y."/>
            <person name="Lin Y.F."/>
            <person name="Hsu J.L."/>
            <person name="Li C.Y."/>
            <person name="Wang Z.W."/>
            <person name="Zhao X."/>
            <person name="Zhong W.Y."/>
            <person name="Ma X.K."/>
            <person name="Ma L."/>
            <person name="Huang J."/>
            <person name="Chen G.Z."/>
            <person name="Huang M.Z."/>
            <person name="Huang L."/>
            <person name="Peng D.H."/>
            <person name="Luo Y.B."/>
            <person name="Zou S.Q."/>
            <person name="Chen S.P."/>
            <person name="Lan S."/>
            <person name="Tsai W.C."/>
            <person name="Van de Peer Y."/>
            <person name="Liu Z.J."/>
        </authorList>
    </citation>
    <scope>NUCLEOTIDE SEQUENCE [LARGE SCALE GENOMIC DNA]</scope>
    <source>
        <strain evidence="11">Lor287</strain>
    </source>
</reference>
<dbReference type="GO" id="GO:0005886">
    <property type="term" value="C:plasma membrane"/>
    <property type="evidence" value="ECO:0007669"/>
    <property type="project" value="UniProtKB-SubCell"/>
</dbReference>
<evidence type="ECO:0000256" key="2">
    <source>
        <dbReference type="ARBA" id="ARBA00007809"/>
    </source>
</evidence>
<dbReference type="Gene3D" id="1.20.1280.290">
    <property type="match status" value="1"/>
</dbReference>
<proteinExistence type="inferred from homology"/>
<gene>
    <name evidence="11" type="primary">SWEET13</name>
    <name evidence="11" type="ORF">KSP39_PZI006992</name>
</gene>
<keyword evidence="8 10" id="KW-1133">Transmembrane helix</keyword>
<dbReference type="InterPro" id="IPR047664">
    <property type="entry name" value="SWEET"/>
</dbReference>
<dbReference type="GO" id="GO:0051119">
    <property type="term" value="F:sugar transmembrane transporter activity"/>
    <property type="evidence" value="ECO:0007669"/>
    <property type="project" value="InterPro"/>
</dbReference>
<protein>
    <submittedName>
        <fullName evidence="11">Bidirectional sugar transporter SWEET13</fullName>
    </submittedName>
</protein>
<dbReference type="AlphaFoldDB" id="A0AAP0BS31"/>
<keyword evidence="3" id="KW-0813">Transport</keyword>
<feature type="transmembrane region" description="Helical" evidence="10">
    <location>
        <begin position="124"/>
        <end position="146"/>
    </location>
</feature>
<evidence type="ECO:0000313" key="12">
    <source>
        <dbReference type="Proteomes" id="UP001418222"/>
    </source>
</evidence>
<keyword evidence="6 10" id="KW-0812">Transmembrane</keyword>
<comment type="caution">
    <text evidence="11">The sequence shown here is derived from an EMBL/GenBank/DDBJ whole genome shotgun (WGS) entry which is preliminary data.</text>
</comment>
<evidence type="ECO:0000256" key="1">
    <source>
        <dbReference type="ARBA" id="ARBA00004651"/>
    </source>
</evidence>
<dbReference type="Pfam" id="PF03083">
    <property type="entry name" value="MtN3_slv"/>
    <property type="match status" value="1"/>
</dbReference>
<evidence type="ECO:0000256" key="6">
    <source>
        <dbReference type="ARBA" id="ARBA00022692"/>
    </source>
</evidence>
<keyword evidence="12" id="KW-1185">Reference proteome</keyword>
<evidence type="ECO:0000256" key="3">
    <source>
        <dbReference type="ARBA" id="ARBA00022448"/>
    </source>
</evidence>
<keyword evidence="4" id="KW-1003">Cell membrane</keyword>
<name>A0AAP0BS31_9ASPA</name>
<keyword evidence="9 10" id="KW-0472">Membrane</keyword>
<dbReference type="Proteomes" id="UP001418222">
    <property type="component" value="Unassembled WGS sequence"/>
</dbReference>
<evidence type="ECO:0000256" key="9">
    <source>
        <dbReference type="ARBA" id="ARBA00023136"/>
    </source>
</evidence>
<feature type="transmembrane region" description="Helical" evidence="10">
    <location>
        <begin position="37"/>
        <end position="54"/>
    </location>
</feature>